<dbReference type="CDD" id="cd11033">
    <property type="entry name" value="CYP142-like"/>
    <property type="match status" value="1"/>
</dbReference>
<gene>
    <name evidence="3" type="ORF">GRI48_05935</name>
</gene>
<name>A0A844YHP7_9SPHN</name>
<protein>
    <submittedName>
        <fullName evidence="3">Cytochrome P450</fullName>
    </submittedName>
</protein>
<dbReference type="PROSITE" id="PS00086">
    <property type="entry name" value="CYTOCHROME_P450"/>
    <property type="match status" value="1"/>
</dbReference>
<sequence>MATIAAPDIAERPITPVDVSANALYTENRWHDPFAELRRTMPLSYRPDSPFGGYWSAVTYDLVQQIEIDHATFSSAWDRGNITIADGVGEVEFPNFIAQDPPIHTAQRKVIAPAFSPSQMGAREKQVVERCRMLLDALPQGETFDWVEQVSIPMTIGMLLILFDMPYDEWRDIKRWSDWASGVSADNLTDEYRAEFMVQMGAMLARFDRELEDRRAKEPTDDLLSRMIHSEAMGNMSPMERIANIALLIVGGNDTTRNSMSGMVEALDRFPDQLDVLHGDRSLVPNAAQEIIRWQSPVTHMRRTATCDTELAGQRIREGEKIVMWYISANRDENVFEDADRFDVTRKNARRHLGFGAGIHRCVGARLAEIQIGTLITEIVERNWRIVPQAEPTRLASPFLHGFTQMPVRIETRG</sequence>
<dbReference type="Gene3D" id="1.10.630.10">
    <property type="entry name" value="Cytochrome P450"/>
    <property type="match status" value="1"/>
</dbReference>
<keyword evidence="4" id="KW-1185">Reference proteome</keyword>
<dbReference type="GO" id="GO:0016705">
    <property type="term" value="F:oxidoreductase activity, acting on paired donors, with incorporation or reduction of molecular oxygen"/>
    <property type="evidence" value="ECO:0007669"/>
    <property type="project" value="InterPro"/>
</dbReference>
<dbReference type="EMBL" id="WTYN01000001">
    <property type="protein sequence ID" value="MXO62548.1"/>
    <property type="molecule type" value="Genomic_DNA"/>
</dbReference>
<dbReference type="Proteomes" id="UP000445582">
    <property type="component" value="Unassembled WGS sequence"/>
</dbReference>
<accession>A0A844YHP7</accession>
<dbReference type="GO" id="GO:0004497">
    <property type="term" value="F:monooxygenase activity"/>
    <property type="evidence" value="ECO:0007669"/>
    <property type="project" value="UniProtKB-KW"/>
</dbReference>
<keyword evidence="2" id="KW-0479">Metal-binding</keyword>
<dbReference type="GO" id="GO:0005506">
    <property type="term" value="F:iron ion binding"/>
    <property type="evidence" value="ECO:0007669"/>
    <property type="project" value="InterPro"/>
</dbReference>
<evidence type="ECO:0000313" key="3">
    <source>
        <dbReference type="EMBL" id="MXO62548.1"/>
    </source>
</evidence>
<dbReference type="PRINTS" id="PR00359">
    <property type="entry name" value="BP450"/>
</dbReference>
<dbReference type="PANTHER" id="PTHR46696:SF1">
    <property type="entry name" value="CYTOCHROME P450 YJIB-RELATED"/>
    <property type="match status" value="1"/>
</dbReference>
<dbReference type="AlphaFoldDB" id="A0A844YHP7"/>
<dbReference type="OrthoDB" id="5522954at2"/>
<dbReference type="InterPro" id="IPR036396">
    <property type="entry name" value="Cyt_P450_sf"/>
</dbReference>
<keyword evidence="2" id="KW-0503">Monooxygenase</keyword>
<dbReference type="RefSeq" id="WP_160672764.1">
    <property type="nucleotide sequence ID" value="NZ_WTYN01000001.1"/>
</dbReference>
<organism evidence="3 4">
    <name type="scientific">Qipengyuania oceanensis</name>
    <dbReference type="NCBI Taxonomy" id="1463597"/>
    <lineage>
        <taxon>Bacteria</taxon>
        <taxon>Pseudomonadati</taxon>
        <taxon>Pseudomonadota</taxon>
        <taxon>Alphaproteobacteria</taxon>
        <taxon>Sphingomonadales</taxon>
        <taxon>Erythrobacteraceae</taxon>
        <taxon>Qipengyuania</taxon>
    </lineage>
</organism>
<dbReference type="InterPro" id="IPR002397">
    <property type="entry name" value="Cyt_P450_B"/>
</dbReference>
<dbReference type="Pfam" id="PF00067">
    <property type="entry name" value="p450"/>
    <property type="match status" value="1"/>
</dbReference>
<keyword evidence="2" id="KW-0408">Iron</keyword>
<evidence type="ECO:0000256" key="2">
    <source>
        <dbReference type="RuleBase" id="RU000461"/>
    </source>
</evidence>
<proteinExistence type="inferred from homology"/>
<dbReference type="PANTHER" id="PTHR46696">
    <property type="entry name" value="P450, PUTATIVE (EUROFUNG)-RELATED"/>
    <property type="match status" value="1"/>
</dbReference>
<comment type="caution">
    <text evidence="3">The sequence shown here is derived from an EMBL/GenBank/DDBJ whole genome shotgun (WGS) entry which is preliminary data.</text>
</comment>
<keyword evidence="2" id="KW-0560">Oxidoreductase</keyword>
<keyword evidence="2" id="KW-0349">Heme</keyword>
<dbReference type="SUPFAM" id="SSF48264">
    <property type="entry name" value="Cytochrome P450"/>
    <property type="match status" value="1"/>
</dbReference>
<dbReference type="InterPro" id="IPR017972">
    <property type="entry name" value="Cyt_P450_CS"/>
</dbReference>
<evidence type="ECO:0000256" key="1">
    <source>
        <dbReference type="ARBA" id="ARBA00010617"/>
    </source>
</evidence>
<reference evidence="3 4" key="1">
    <citation type="submission" date="2019-12" db="EMBL/GenBank/DDBJ databases">
        <title>Genomic-based taxomic classification of the family Erythrobacteraceae.</title>
        <authorList>
            <person name="Xu L."/>
        </authorList>
    </citation>
    <scope>NUCLEOTIDE SEQUENCE [LARGE SCALE GENOMIC DNA]</scope>
    <source>
        <strain evidence="3 4">MCCC 1A09965</strain>
    </source>
</reference>
<comment type="similarity">
    <text evidence="1 2">Belongs to the cytochrome P450 family.</text>
</comment>
<dbReference type="GO" id="GO:0020037">
    <property type="term" value="F:heme binding"/>
    <property type="evidence" value="ECO:0007669"/>
    <property type="project" value="InterPro"/>
</dbReference>
<dbReference type="InterPro" id="IPR001128">
    <property type="entry name" value="Cyt_P450"/>
</dbReference>
<evidence type="ECO:0000313" key="4">
    <source>
        <dbReference type="Proteomes" id="UP000445582"/>
    </source>
</evidence>